<comment type="caution">
    <text evidence="1">The sequence shown here is derived from an EMBL/GenBank/DDBJ whole genome shotgun (WGS) entry which is preliminary data.</text>
</comment>
<dbReference type="AlphaFoldDB" id="A0A5B7HN72"/>
<dbReference type="Proteomes" id="UP000324222">
    <property type="component" value="Unassembled WGS sequence"/>
</dbReference>
<dbReference type="EMBL" id="VSRR010031490">
    <property type="protein sequence ID" value="MPC70647.1"/>
    <property type="molecule type" value="Genomic_DNA"/>
</dbReference>
<evidence type="ECO:0000313" key="2">
    <source>
        <dbReference type="Proteomes" id="UP000324222"/>
    </source>
</evidence>
<protein>
    <submittedName>
        <fullName evidence="1">Uncharacterized protein</fullName>
    </submittedName>
</protein>
<reference evidence="1 2" key="1">
    <citation type="submission" date="2019-05" db="EMBL/GenBank/DDBJ databases">
        <title>Another draft genome of Portunus trituberculatus and its Hox gene families provides insights of decapod evolution.</title>
        <authorList>
            <person name="Jeong J.-H."/>
            <person name="Song I."/>
            <person name="Kim S."/>
            <person name="Choi T."/>
            <person name="Kim D."/>
            <person name="Ryu S."/>
            <person name="Kim W."/>
        </authorList>
    </citation>
    <scope>NUCLEOTIDE SEQUENCE [LARGE SCALE GENOMIC DNA]</scope>
    <source>
        <tissue evidence="1">Muscle</tissue>
    </source>
</reference>
<proteinExistence type="predicted"/>
<gene>
    <name evidence="1" type="ORF">E2C01_064902</name>
</gene>
<name>A0A5B7HN72_PORTR</name>
<sequence>MRVPTLTLYIKHHKSLLYVRKLLTSKAYKSKAVPQGEQFVSLRKLKSFVPRGPRQCVSTFPWRRVARKVPPTAAAKTCVTHGKE</sequence>
<evidence type="ECO:0000313" key="1">
    <source>
        <dbReference type="EMBL" id="MPC70647.1"/>
    </source>
</evidence>
<keyword evidence="2" id="KW-1185">Reference proteome</keyword>
<organism evidence="1 2">
    <name type="scientific">Portunus trituberculatus</name>
    <name type="common">Swimming crab</name>
    <name type="synonym">Neptunus trituberculatus</name>
    <dbReference type="NCBI Taxonomy" id="210409"/>
    <lineage>
        <taxon>Eukaryota</taxon>
        <taxon>Metazoa</taxon>
        <taxon>Ecdysozoa</taxon>
        <taxon>Arthropoda</taxon>
        <taxon>Crustacea</taxon>
        <taxon>Multicrustacea</taxon>
        <taxon>Malacostraca</taxon>
        <taxon>Eumalacostraca</taxon>
        <taxon>Eucarida</taxon>
        <taxon>Decapoda</taxon>
        <taxon>Pleocyemata</taxon>
        <taxon>Brachyura</taxon>
        <taxon>Eubrachyura</taxon>
        <taxon>Portunoidea</taxon>
        <taxon>Portunidae</taxon>
        <taxon>Portuninae</taxon>
        <taxon>Portunus</taxon>
    </lineage>
</organism>
<accession>A0A5B7HN72</accession>